<gene>
    <name evidence="11" type="ORF">KP509_20G041500</name>
</gene>
<comment type="subcellular location">
    <subcellularLocation>
        <location evidence="1 7">Nucleus</location>
    </subcellularLocation>
</comment>
<reference evidence="11" key="1">
    <citation type="submission" date="2021-08" db="EMBL/GenBank/DDBJ databases">
        <title>WGS assembly of Ceratopteris richardii.</title>
        <authorList>
            <person name="Marchant D.B."/>
            <person name="Chen G."/>
            <person name="Jenkins J."/>
            <person name="Shu S."/>
            <person name="Leebens-Mack J."/>
            <person name="Grimwood J."/>
            <person name="Schmutz J."/>
            <person name="Soltis P."/>
            <person name="Soltis D."/>
            <person name="Chen Z.-H."/>
        </authorList>
    </citation>
    <scope>NUCLEOTIDE SEQUENCE</scope>
    <source>
        <strain evidence="11">Whitten #5841</strain>
        <tissue evidence="11">Leaf</tissue>
    </source>
</reference>
<dbReference type="PANTHER" id="PTHR31319:SF77">
    <property type="entry name" value="ZINC FINGER PROTEIN CONSTANS-LIKE 4"/>
    <property type="match status" value="1"/>
</dbReference>
<keyword evidence="5 7" id="KW-0539">Nucleus</keyword>
<comment type="similarity">
    <text evidence="2">Belongs to the CONSTANS family.</text>
</comment>
<evidence type="ECO:0000313" key="11">
    <source>
        <dbReference type="EMBL" id="KAH7331587.1"/>
    </source>
</evidence>
<name>A0A8T2SGV6_CERRI</name>
<feature type="domain" description="CCT" evidence="10">
    <location>
        <begin position="306"/>
        <end position="348"/>
    </location>
</feature>
<keyword evidence="3" id="KW-0479">Metal-binding</keyword>
<dbReference type="InterPro" id="IPR010402">
    <property type="entry name" value="CCT_domain"/>
</dbReference>
<dbReference type="Proteomes" id="UP000825935">
    <property type="component" value="Chromosome 20"/>
</dbReference>
<feature type="domain" description="B box-type" evidence="9">
    <location>
        <begin position="43"/>
        <end position="90"/>
    </location>
</feature>
<evidence type="ECO:0000313" key="12">
    <source>
        <dbReference type="Proteomes" id="UP000825935"/>
    </source>
</evidence>
<evidence type="ECO:0000256" key="2">
    <source>
        <dbReference type="ARBA" id="ARBA00010024"/>
    </source>
</evidence>
<evidence type="ECO:0000256" key="4">
    <source>
        <dbReference type="ARBA" id="ARBA00022833"/>
    </source>
</evidence>
<evidence type="ECO:0000256" key="7">
    <source>
        <dbReference type="PROSITE-ProRule" id="PRU00357"/>
    </source>
</evidence>
<proteinExistence type="inferred from homology"/>
<dbReference type="PROSITE" id="PS50119">
    <property type="entry name" value="ZF_BBOX"/>
    <property type="match status" value="2"/>
</dbReference>
<evidence type="ECO:0000259" key="9">
    <source>
        <dbReference type="PROSITE" id="PS50119"/>
    </source>
</evidence>
<dbReference type="InterPro" id="IPR045281">
    <property type="entry name" value="CONSTANS-like"/>
</dbReference>
<dbReference type="GO" id="GO:0008270">
    <property type="term" value="F:zinc ion binding"/>
    <property type="evidence" value="ECO:0007669"/>
    <property type="project" value="UniProtKB-KW"/>
</dbReference>
<evidence type="ECO:0008006" key="13">
    <source>
        <dbReference type="Google" id="ProtNLM"/>
    </source>
</evidence>
<dbReference type="GO" id="GO:0003700">
    <property type="term" value="F:DNA-binding transcription factor activity"/>
    <property type="evidence" value="ECO:0007669"/>
    <property type="project" value="TreeGrafter"/>
</dbReference>
<dbReference type="Pfam" id="PF06203">
    <property type="entry name" value="CCT"/>
    <property type="match status" value="1"/>
</dbReference>
<organism evidence="11 12">
    <name type="scientific">Ceratopteris richardii</name>
    <name type="common">Triangle waterfern</name>
    <dbReference type="NCBI Taxonomy" id="49495"/>
    <lineage>
        <taxon>Eukaryota</taxon>
        <taxon>Viridiplantae</taxon>
        <taxon>Streptophyta</taxon>
        <taxon>Embryophyta</taxon>
        <taxon>Tracheophyta</taxon>
        <taxon>Polypodiopsida</taxon>
        <taxon>Polypodiidae</taxon>
        <taxon>Polypodiales</taxon>
        <taxon>Pteridineae</taxon>
        <taxon>Pteridaceae</taxon>
        <taxon>Parkerioideae</taxon>
        <taxon>Ceratopteris</taxon>
    </lineage>
</organism>
<feature type="domain" description="B box-type" evidence="9">
    <location>
        <begin position="1"/>
        <end position="47"/>
    </location>
</feature>
<dbReference type="OMA" id="ITHVIAM"/>
<dbReference type="EMBL" id="CM035425">
    <property type="protein sequence ID" value="KAH7331587.1"/>
    <property type="molecule type" value="Genomic_DNA"/>
</dbReference>
<keyword evidence="12" id="KW-1185">Reference proteome</keyword>
<evidence type="ECO:0000256" key="3">
    <source>
        <dbReference type="ARBA" id="ARBA00022723"/>
    </source>
</evidence>
<dbReference type="GO" id="GO:0005634">
    <property type="term" value="C:nucleus"/>
    <property type="evidence" value="ECO:0007669"/>
    <property type="project" value="UniProtKB-SubCell"/>
</dbReference>
<comment type="caution">
    <text evidence="11">The sequence shown here is derived from an EMBL/GenBank/DDBJ whole genome shotgun (WGS) entry which is preliminary data.</text>
</comment>
<evidence type="ECO:0000256" key="5">
    <source>
        <dbReference type="ARBA" id="ARBA00023242"/>
    </source>
</evidence>
<sequence length="372" mass="40120">MPRSCDACQSSTALVFCRADAAYLCMACDLKVHGANKLASRHERVWMCEVCEQAPAVVTCKADAASLCYSCDADIHSANPLASRHERFPVLPFYEAPGVIKLSAVNGRASHPSDVGGCSVTSDGNEEEDERSVAEAESWLITSDGTTKQGLSDGFDDVVTVPSLLPDQPGKGVNNGVAAVHPSKQHAKVKSEGNVCLDFSSDIDPFFDMQFVQALGVPQVVSDSIVPVHNPNMNGAPTSLNGSQGFESDTNAKHGYGYGTASLSHSMSSSSLEFGVVPDSTTFSDISTPAALPRAHSVSQLEPMAREARVLRYKEKRKNRKFEKTIRYASRKAYAETRPRIKGRFAKRTEIDQVEQMFSTVPDSGFGVVPSF</sequence>
<dbReference type="OrthoDB" id="153872at2759"/>
<accession>A0A8T2SGV6</accession>
<evidence type="ECO:0000256" key="8">
    <source>
        <dbReference type="SAM" id="MobiDB-lite"/>
    </source>
</evidence>
<protein>
    <recommendedName>
        <fullName evidence="13">CONSTANS-like protein</fullName>
    </recommendedName>
</protein>
<keyword evidence="4" id="KW-0862">Zinc</keyword>
<dbReference type="CDD" id="cd19821">
    <property type="entry name" value="Bbox1_BBX-like"/>
    <property type="match status" value="2"/>
</dbReference>
<keyword evidence="6" id="KW-0863">Zinc-finger</keyword>
<dbReference type="SMART" id="SM00336">
    <property type="entry name" value="BBOX"/>
    <property type="match status" value="2"/>
</dbReference>
<dbReference type="PROSITE" id="PS51017">
    <property type="entry name" value="CCT"/>
    <property type="match status" value="1"/>
</dbReference>
<evidence type="ECO:0000256" key="6">
    <source>
        <dbReference type="PROSITE-ProRule" id="PRU00024"/>
    </source>
</evidence>
<evidence type="ECO:0000256" key="1">
    <source>
        <dbReference type="ARBA" id="ARBA00004123"/>
    </source>
</evidence>
<dbReference type="AlphaFoldDB" id="A0A8T2SGV6"/>
<dbReference type="InterPro" id="IPR049808">
    <property type="entry name" value="CONSTANS-like_Bbox1"/>
</dbReference>
<dbReference type="PANTHER" id="PTHR31319">
    <property type="entry name" value="ZINC FINGER PROTEIN CONSTANS-LIKE 4"/>
    <property type="match status" value="1"/>
</dbReference>
<dbReference type="InterPro" id="IPR000315">
    <property type="entry name" value="Znf_B-box"/>
</dbReference>
<dbReference type="Pfam" id="PF00643">
    <property type="entry name" value="zf-B_box"/>
    <property type="match status" value="1"/>
</dbReference>
<evidence type="ECO:0000259" key="10">
    <source>
        <dbReference type="PROSITE" id="PS51017"/>
    </source>
</evidence>
<feature type="region of interest" description="Disordered" evidence="8">
    <location>
        <begin position="108"/>
        <end position="132"/>
    </location>
</feature>